<evidence type="ECO:0000256" key="1">
    <source>
        <dbReference type="SAM" id="SignalP"/>
    </source>
</evidence>
<dbReference type="InterPro" id="IPR019619">
    <property type="entry name" value="DUF2490"/>
</dbReference>
<gene>
    <name evidence="2" type="ORF">ACFOUP_13420</name>
</gene>
<protein>
    <submittedName>
        <fullName evidence="2">DUF2490 domain-containing protein</fullName>
    </submittedName>
</protein>
<evidence type="ECO:0000313" key="3">
    <source>
        <dbReference type="Proteomes" id="UP001595766"/>
    </source>
</evidence>
<dbReference type="RefSeq" id="WP_241297421.1">
    <property type="nucleotide sequence ID" value="NZ_JAKZGR010000020.1"/>
</dbReference>
<accession>A0ABV8ENW7</accession>
<dbReference type="SUPFAM" id="SSF56935">
    <property type="entry name" value="Porins"/>
    <property type="match status" value="1"/>
</dbReference>
<comment type="caution">
    <text evidence="2">The sequence shown here is derived from an EMBL/GenBank/DDBJ whole genome shotgun (WGS) entry which is preliminary data.</text>
</comment>
<reference evidence="3" key="1">
    <citation type="journal article" date="2019" name="Int. J. Syst. Evol. Microbiol.">
        <title>The Global Catalogue of Microorganisms (GCM) 10K type strain sequencing project: providing services to taxonomists for standard genome sequencing and annotation.</title>
        <authorList>
            <consortium name="The Broad Institute Genomics Platform"/>
            <consortium name="The Broad Institute Genome Sequencing Center for Infectious Disease"/>
            <person name="Wu L."/>
            <person name="Ma J."/>
        </authorList>
    </citation>
    <scope>NUCLEOTIDE SEQUENCE [LARGE SCALE GENOMIC DNA]</scope>
    <source>
        <strain evidence="3">CECT 8551</strain>
    </source>
</reference>
<name>A0ABV8ENW7_9BACT</name>
<feature type="signal peptide" evidence="1">
    <location>
        <begin position="1"/>
        <end position="19"/>
    </location>
</feature>
<organism evidence="2 3">
    <name type="scientific">Belliella kenyensis</name>
    <dbReference type="NCBI Taxonomy" id="1472724"/>
    <lineage>
        <taxon>Bacteria</taxon>
        <taxon>Pseudomonadati</taxon>
        <taxon>Bacteroidota</taxon>
        <taxon>Cytophagia</taxon>
        <taxon>Cytophagales</taxon>
        <taxon>Cyclobacteriaceae</taxon>
        <taxon>Belliella</taxon>
    </lineage>
</organism>
<keyword evidence="3" id="KW-1185">Reference proteome</keyword>
<dbReference type="Proteomes" id="UP001595766">
    <property type="component" value="Unassembled WGS sequence"/>
</dbReference>
<sequence length="257" mass="30639">MIKVIFTLSLVLFSVSILAQNNRINTRENIGWYNTFGTFKVSDKFDVHSEFQIRRSDFITDWQQFLLRFGVNYHLNDRVMFRAGAAWIETFPYGEIPINVFGMQFSQYKTFQMVRLIQNEGRLSIHHRFMLEQRFVGRFDSPSSTSEDDFLYQDRVRYMLRTYLPLNNPQIIDRTYYLVFFDEVFIGFGENVNANIFDQNRLGLLLGYRFNKNLRIDAGYMNQIIQFGRQINGQNIFQTNHGFMINSNINIDLRKNR</sequence>
<keyword evidence="1" id="KW-0732">Signal</keyword>
<dbReference type="Pfam" id="PF10677">
    <property type="entry name" value="DUF2490"/>
    <property type="match status" value="1"/>
</dbReference>
<dbReference type="EMBL" id="JBHSAV010000056">
    <property type="protein sequence ID" value="MFC3977381.1"/>
    <property type="molecule type" value="Genomic_DNA"/>
</dbReference>
<evidence type="ECO:0000313" key="2">
    <source>
        <dbReference type="EMBL" id="MFC3977381.1"/>
    </source>
</evidence>
<proteinExistence type="predicted"/>
<feature type="chain" id="PRO_5045416662" evidence="1">
    <location>
        <begin position="20"/>
        <end position="257"/>
    </location>
</feature>